<keyword evidence="8 10" id="KW-0460">Magnesium</keyword>
<dbReference type="HAMAP" id="MF_00495">
    <property type="entry name" value="GPH_hydrolase_bact"/>
    <property type="match status" value="1"/>
</dbReference>
<dbReference type="Gene3D" id="1.10.150.240">
    <property type="entry name" value="Putative phosphatase, domain 2"/>
    <property type="match status" value="1"/>
</dbReference>
<dbReference type="GO" id="GO:0006281">
    <property type="term" value="P:DNA repair"/>
    <property type="evidence" value="ECO:0007669"/>
    <property type="project" value="TreeGrafter"/>
</dbReference>
<keyword evidence="7 10" id="KW-0378">Hydrolase</keyword>
<evidence type="ECO:0000256" key="5">
    <source>
        <dbReference type="ARBA" id="ARBA00013078"/>
    </source>
</evidence>
<dbReference type="InterPro" id="IPR006439">
    <property type="entry name" value="HAD-SF_hydro_IA"/>
</dbReference>
<dbReference type="AlphaFoldDB" id="A0AAW5QSG0"/>
<feature type="active site" description="Nucleophile" evidence="10">
    <location>
        <position position="9"/>
    </location>
</feature>
<dbReference type="InterPro" id="IPR036412">
    <property type="entry name" value="HAD-like_sf"/>
</dbReference>
<comment type="catalytic activity">
    <reaction evidence="1 10">
        <text>2-phosphoglycolate + H2O = glycolate + phosphate</text>
        <dbReference type="Rhea" id="RHEA:14369"/>
        <dbReference type="ChEBI" id="CHEBI:15377"/>
        <dbReference type="ChEBI" id="CHEBI:29805"/>
        <dbReference type="ChEBI" id="CHEBI:43474"/>
        <dbReference type="ChEBI" id="CHEBI:58033"/>
        <dbReference type="EC" id="3.1.3.18"/>
    </reaction>
</comment>
<evidence type="ECO:0000313" key="12">
    <source>
        <dbReference type="Proteomes" id="UP001320898"/>
    </source>
</evidence>
<comment type="cofactor">
    <cofactor evidence="2 10">
        <name>Mg(2+)</name>
        <dbReference type="ChEBI" id="CHEBI:18420"/>
    </cofactor>
</comment>
<evidence type="ECO:0000256" key="10">
    <source>
        <dbReference type="HAMAP-Rule" id="MF_00495"/>
    </source>
</evidence>
<sequence length="226" mass="23933">MPAPVAVFDLDGTLVDTAPDLLATLDVVLVAAGYEPLPEEKAFGTIGHGSKVMIEHALDLQNVEPTEAIVKPMHEHFLAYYAENISVGSRPFEGVADALDRLAAEGAVLAVCTNKYEDLSVKLLDALGLSRRFAAIVGADTLGVRKPDPAHLLGTIERAGGDRARAVMVGDSRTDIDAAKAAQVPVIAVDFGYTDTPVRQLGPDHVISHYTALYELAAPLLGLSRV</sequence>
<dbReference type="InterPro" id="IPR041492">
    <property type="entry name" value="HAD_2"/>
</dbReference>
<evidence type="ECO:0000256" key="3">
    <source>
        <dbReference type="ARBA" id="ARBA00004818"/>
    </source>
</evidence>
<dbReference type="SFLD" id="SFLDG01135">
    <property type="entry name" value="C1.5.6:_HAD__Beta-PGM__Phospha"/>
    <property type="match status" value="1"/>
</dbReference>
<feature type="binding site" evidence="10">
    <location>
        <position position="171"/>
    </location>
    <ligand>
        <name>Mg(2+)</name>
        <dbReference type="ChEBI" id="CHEBI:18420"/>
    </ligand>
</feature>
<evidence type="ECO:0000256" key="9">
    <source>
        <dbReference type="ARBA" id="ARBA00023277"/>
    </source>
</evidence>
<evidence type="ECO:0000256" key="2">
    <source>
        <dbReference type="ARBA" id="ARBA00001946"/>
    </source>
</evidence>
<dbReference type="SFLD" id="SFLDG01129">
    <property type="entry name" value="C1.5:_HAD__Beta-PGM__Phosphata"/>
    <property type="match status" value="1"/>
</dbReference>
<dbReference type="RefSeq" id="WP_261614620.1">
    <property type="nucleotide sequence ID" value="NZ_JALIDZ010000002.1"/>
</dbReference>
<keyword evidence="9 10" id="KW-0119">Carbohydrate metabolism</keyword>
<feature type="binding site" evidence="10">
    <location>
        <position position="11"/>
    </location>
    <ligand>
        <name>Mg(2+)</name>
        <dbReference type="ChEBI" id="CHEBI:18420"/>
    </ligand>
</feature>
<keyword evidence="6 10" id="KW-0479">Metal-binding</keyword>
<dbReference type="InterPro" id="IPR037512">
    <property type="entry name" value="PGPase_prok"/>
</dbReference>
<evidence type="ECO:0000256" key="8">
    <source>
        <dbReference type="ARBA" id="ARBA00022842"/>
    </source>
</evidence>
<organism evidence="11 12">
    <name type="scientific">Microbaculum marinisediminis</name>
    <dbReference type="NCBI Taxonomy" id="2931392"/>
    <lineage>
        <taxon>Bacteria</taxon>
        <taxon>Pseudomonadati</taxon>
        <taxon>Pseudomonadota</taxon>
        <taxon>Alphaproteobacteria</taxon>
        <taxon>Hyphomicrobiales</taxon>
        <taxon>Tepidamorphaceae</taxon>
        <taxon>Microbaculum</taxon>
    </lineage>
</organism>
<dbReference type="Gene3D" id="3.40.50.1000">
    <property type="entry name" value="HAD superfamily/HAD-like"/>
    <property type="match status" value="1"/>
</dbReference>
<dbReference type="InterPro" id="IPR023214">
    <property type="entry name" value="HAD_sf"/>
</dbReference>
<dbReference type="InterPro" id="IPR050155">
    <property type="entry name" value="HAD-like_hydrolase_sf"/>
</dbReference>
<comment type="caution">
    <text evidence="11">The sequence shown here is derived from an EMBL/GenBank/DDBJ whole genome shotgun (WGS) entry which is preliminary data.</text>
</comment>
<dbReference type="PRINTS" id="PR00413">
    <property type="entry name" value="HADHALOGNASE"/>
</dbReference>
<evidence type="ECO:0000313" key="11">
    <source>
        <dbReference type="EMBL" id="MCT8971046.1"/>
    </source>
</evidence>
<gene>
    <name evidence="11" type="primary">gph</name>
    <name evidence="11" type="ORF">MUB46_04155</name>
</gene>
<name>A0AAW5QSG0_9HYPH</name>
<dbReference type="PANTHER" id="PTHR43434:SF1">
    <property type="entry name" value="PHOSPHOGLYCOLATE PHOSPHATASE"/>
    <property type="match status" value="1"/>
</dbReference>
<comment type="similarity">
    <text evidence="4 10">Belongs to the HAD-like hydrolase superfamily. CbbY/CbbZ/Gph/YieH family.</text>
</comment>
<dbReference type="EMBL" id="JALIDZ010000002">
    <property type="protein sequence ID" value="MCT8971046.1"/>
    <property type="molecule type" value="Genomic_DNA"/>
</dbReference>
<evidence type="ECO:0000256" key="4">
    <source>
        <dbReference type="ARBA" id="ARBA00006171"/>
    </source>
</evidence>
<keyword evidence="12" id="KW-1185">Reference proteome</keyword>
<dbReference type="GO" id="GO:0046295">
    <property type="term" value="P:glycolate biosynthetic process"/>
    <property type="evidence" value="ECO:0007669"/>
    <property type="project" value="UniProtKB-UniRule"/>
</dbReference>
<accession>A0AAW5QSG0</accession>
<protein>
    <recommendedName>
        <fullName evidence="5 10">Phosphoglycolate phosphatase</fullName>
        <shortName evidence="10">PGP</shortName>
        <shortName evidence="10">PGPase</shortName>
        <ecNumber evidence="5 10">3.1.3.18</ecNumber>
    </recommendedName>
</protein>
<dbReference type="EC" id="3.1.3.18" evidence="5 10"/>
<dbReference type="NCBIfam" id="TIGR01449">
    <property type="entry name" value="PGP_bact"/>
    <property type="match status" value="1"/>
</dbReference>
<feature type="binding site" evidence="10">
    <location>
        <position position="9"/>
    </location>
    <ligand>
        <name>Mg(2+)</name>
        <dbReference type="ChEBI" id="CHEBI:18420"/>
    </ligand>
</feature>
<reference evidence="11 12" key="1">
    <citation type="submission" date="2022-04" db="EMBL/GenBank/DDBJ databases">
        <authorList>
            <person name="Ye Y.-Q."/>
            <person name="Du Z.-J."/>
        </authorList>
    </citation>
    <scope>NUCLEOTIDE SEQUENCE [LARGE SCALE GENOMIC DNA]</scope>
    <source>
        <strain evidence="11 12">A6E488</strain>
    </source>
</reference>
<comment type="function">
    <text evidence="10">Specifically catalyzes the dephosphorylation of 2-phosphoglycolate. Is involved in the dissimilation of the intracellular 2-phosphoglycolate formed during the DNA repair of 3'-phosphoglycolate ends, a major class of DNA lesions induced by oxidative stress.</text>
</comment>
<evidence type="ECO:0000256" key="1">
    <source>
        <dbReference type="ARBA" id="ARBA00000830"/>
    </source>
</evidence>
<dbReference type="SFLD" id="SFLDS00003">
    <property type="entry name" value="Haloacid_Dehalogenase"/>
    <property type="match status" value="1"/>
</dbReference>
<evidence type="ECO:0000256" key="6">
    <source>
        <dbReference type="ARBA" id="ARBA00022723"/>
    </source>
</evidence>
<dbReference type="SUPFAM" id="SSF56784">
    <property type="entry name" value="HAD-like"/>
    <property type="match status" value="1"/>
</dbReference>
<dbReference type="InterPro" id="IPR023198">
    <property type="entry name" value="PGP-like_dom2"/>
</dbReference>
<comment type="pathway">
    <text evidence="3 10">Organic acid metabolism; glycolate biosynthesis; glycolate from 2-phosphoglycolate: step 1/1.</text>
</comment>
<dbReference type="GO" id="GO:0005975">
    <property type="term" value="P:carbohydrate metabolic process"/>
    <property type="evidence" value="ECO:0007669"/>
    <property type="project" value="InterPro"/>
</dbReference>
<dbReference type="GO" id="GO:0008967">
    <property type="term" value="F:phosphoglycolate phosphatase activity"/>
    <property type="evidence" value="ECO:0007669"/>
    <property type="project" value="UniProtKB-UniRule"/>
</dbReference>
<dbReference type="GO" id="GO:0005829">
    <property type="term" value="C:cytosol"/>
    <property type="evidence" value="ECO:0007669"/>
    <property type="project" value="TreeGrafter"/>
</dbReference>
<proteinExistence type="inferred from homology"/>
<dbReference type="GO" id="GO:0046872">
    <property type="term" value="F:metal ion binding"/>
    <property type="evidence" value="ECO:0007669"/>
    <property type="project" value="UniProtKB-KW"/>
</dbReference>
<evidence type="ECO:0000256" key="7">
    <source>
        <dbReference type="ARBA" id="ARBA00022801"/>
    </source>
</evidence>
<dbReference type="NCBIfam" id="TIGR01549">
    <property type="entry name" value="HAD-SF-IA-v1"/>
    <property type="match status" value="1"/>
</dbReference>
<dbReference type="FunFam" id="3.40.50.1000:FF:000022">
    <property type="entry name" value="Phosphoglycolate phosphatase"/>
    <property type="match status" value="1"/>
</dbReference>
<dbReference type="Proteomes" id="UP001320898">
    <property type="component" value="Unassembled WGS sequence"/>
</dbReference>
<dbReference type="PANTHER" id="PTHR43434">
    <property type="entry name" value="PHOSPHOGLYCOLATE PHOSPHATASE"/>
    <property type="match status" value="1"/>
</dbReference>
<dbReference type="Pfam" id="PF13419">
    <property type="entry name" value="HAD_2"/>
    <property type="match status" value="1"/>
</dbReference>